<dbReference type="AlphaFoldDB" id="D6RQS3"/>
<dbReference type="Proteomes" id="UP000001861">
    <property type="component" value="Unassembled WGS sequence"/>
</dbReference>
<dbReference type="EMBL" id="AACS02000012">
    <property type="protein sequence ID" value="EFI26621.1"/>
    <property type="molecule type" value="Genomic_DNA"/>
</dbReference>
<organism evidence="2 3">
    <name type="scientific">Coprinopsis cinerea (strain Okayama-7 / 130 / ATCC MYA-4618 / FGSC 9003)</name>
    <name type="common">Inky cap fungus</name>
    <name type="synonym">Hormographiella aspergillata</name>
    <dbReference type="NCBI Taxonomy" id="240176"/>
    <lineage>
        <taxon>Eukaryota</taxon>
        <taxon>Fungi</taxon>
        <taxon>Dikarya</taxon>
        <taxon>Basidiomycota</taxon>
        <taxon>Agaricomycotina</taxon>
        <taxon>Agaricomycetes</taxon>
        <taxon>Agaricomycetidae</taxon>
        <taxon>Agaricales</taxon>
        <taxon>Agaricineae</taxon>
        <taxon>Psathyrellaceae</taxon>
        <taxon>Coprinopsis</taxon>
    </lineage>
</organism>
<dbReference type="KEGG" id="cci:CC1G_15393"/>
<dbReference type="InParanoid" id="D6RQS3"/>
<name>D6RQS3_COPC7</name>
<comment type="caution">
    <text evidence="2">The sequence shown here is derived from an EMBL/GenBank/DDBJ whole genome shotgun (WGS) entry which is preliminary data.</text>
</comment>
<dbReference type="GeneID" id="9380064"/>
<proteinExistence type="predicted"/>
<dbReference type="RefSeq" id="XP_002910115.1">
    <property type="nucleotide sequence ID" value="XM_002910069.1"/>
</dbReference>
<gene>
    <name evidence="2" type="ORF">CC1G_15393</name>
</gene>
<dbReference type="HOGENOM" id="CLU_1299640_0_0_1"/>
<accession>D6RQS3</accession>
<evidence type="ECO:0000313" key="2">
    <source>
        <dbReference type="EMBL" id="EFI26621.1"/>
    </source>
</evidence>
<dbReference type="VEuPathDB" id="FungiDB:CC1G_15393"/>
<sequence length="212" mass="23241">MKPQEEKPSSASRLGGGRRESGSCAPRHTACMMLGRPSVLLLAIIKARLSTTQLLTQTALWQQESFLSKAVVDMAVGGKKAWLALRDVTYQDGSTATTLIHPTPITNTQEGGWRVQASSWVQACGEFQGMIFGQISNCGNGRSETDKELKSPILVLQHHNYRLGFIVGIRTSPKPKLHHRTQGTTNVHDIDHFNSIQNSADIASTHSEVQVR</sequence>
<evidence type="ECO:0000256" key="1">
    <source>
        <dbReference type="SAM" id="MobiDB-lite"/>
    </source>
</evidence>
<evidence type="ECO:0000313" key="3">
    <source>
        <dbReference type="Proteomes" id="UP000001861"/>
    </source>
</evidence>
<keyword evidence="3" id="KW-1185">Reference proteome</keyword>
<feature type="region of interest" description="Disordered" evidence="1">
    <location>
        <begin position="1"/>
        <end position="25"/>
    </location>
</feature>
<reference evidence="2 3" key="1">
    <citation type="journal article" date="2010" name="Proc. Natl. Acad. Sci. U.S.A.">
        <title>Insights into evolution of multicellular fungi from the assembled chromosomes of the mushroom Coprinopsis cinerea (Coprinus cinereus).</title>
        <authorList>
            <person name="Stajich J.E."/>
            <person name="Wilke S.K."/>
            <person name="Ahren D."/>
            <person name="Au C.H."/>
            <person name="Birren B.W."/>
            <person name="Borodovsky M."/>
            <person name="Burns C."/>
            <person name="Canback B."/>
            <person name="Casselton L.A."/>
            <person name="Cheng C.K."/>
            <person name="Deng J."/>
            <person name="Dietrich F.S."/>
            <person name="Fargo D.C."/>
            <person name="Farman M.L."/>
            <person name="Gathman A.C."/>
            <person name="Goldberg J."/>
            <person name="Guigo R."/>
            <person name="Hoegger P.J."/>
            <person name="Hooker J.B."/>
            <person name="Huggins A."/>
            <person name="James T.Y."/>
            <person name="Kamada T."/>
            <person name="Kilaru S."/>
            <person name="Kodira C."/>
            <person name="Kues U."/>
            <person name="Kupfer D."/>
            <person name="Kwan H.S."/>
            <person name="Lomsadze A."/>
            <person name="Li W."/>
            <person name="Lilly W.W."/>
            <person name="Ma L.J."/>
            <person name="Mackey A.J."/>
            <person name="Manning G."/>
            <person name="Martin F."/>
            <person name="Muraguchi H."/>
            <person name="Natvig D.O."/>
            <person name="Palmerini H."/>
            <person name="Ramesh M.A."/>
            <person name="Rehmeyer C.J."/>
            <person name="Roe B.A."/>
            <person name="Shenoy N."/>
            <person name="Stanke M."/>
            <person name="Ter-Hovhannisyan V."/>
            <person name="Tunlid A."/>
            <person name="Velagapudi R."/>
            <person name="Vision T.J."/>
            <person name="Zeng Q."/>
            <person name="Zolan M.E."/>
            <person name="Pukkila P.J."/>
        </authorList>
    </citation>
    <scope>NUCLEOTIDE SEQUENCE [LARGE SCALE GENOMIC DNA]</scope>
    <source>
        <strain evidence="3">Okayama-7 / 130 / ATCC MYA-4618 / FGSC 9003</strain>
    </source>
</reference>
<protein>
    <submittedName>
        <fullName evidence="2">Uncharacterized protein</fullName>
    </submittedName>
</protein>